<dbReference type="Gene3D" id="3.90.640.10">
    <property type="entry name" value="Actin, Chain A, domain 4"/>
    <property type="match status" value="1"/>
</dbReference>
<dbReference type="Gene3D" id="2.60.34.10">
    <property type="entry name" value="Substrate Binding Domain Of DNAk, Chain A, domain 1"/>
    <property type="match status" value="1"/>
</dbReference>
<dbReference type="GO" id="GO:0005524">
    <property type="term" value="F:ATP binding"/>
    <property type="evidence" value="ECO:0007669"/>
    <property type="project" value="UniProtKB-KW"/>
</dbReference>
<dbReference type="Gene3D" id="3.30.420.40">
    <property type="match status" value="2"/>
</dbReference>
<proteinExistence type="inferred from homology"/>
<evidence type="ECO:0000256" key="1">
    <source>
        <dbReference type="ARBA" id="ARBA00007381"/>
    </source>
</evidence>
<name>A0A1H1VF75_9ACTN</name>
<evidence type="ECO:0000313" key="8">
    <source>
        <dbReference type="EMBL" id="SDS83325.1"/>
    </source>
</evidence>
<dbReference type="EMBL" id="LT629732">
    <property type="protein sequence ID" value="SDS83325.1"/>
    <property type="molecule type" value="Genomic_DNA"/>
</dbReference>
<dbReference type="STRING" id="117157.SAMN04489717_4039"/>
<dbReference type="InterPro" id="IPR043129">
    <property type="entry name" value="ATPase_NBD"/>
</dbReference>
<protein>
    <submittedName>
        <fullName evidence="8">Molecular chaperone DnaK</fullName>
    </submittedName>
</protein>
<dbReference type="InterPro" id="IPR013126">
    <property type="entry name" value="Hsp_70_fam"/>
</dbReference>
<comment type="similarity">
    <text evidence="1 7">Belongs to the heat shock protein 70 family.</text>
</comment>
<keyword evidence="3 7" id="KW-0547">Nucleotide-binding</keyword>
<dbReference type="Pfam" id="PF00012">
    <property type="entry name" value="HSP70"/>
    <property type="match status" value="2"/>
</dbReference>
<evidence type="ECO:0000256" key="5">
    <source>
        <dbReference type="ARBA" id="ARBA00023016"/>
    </source>
</evidence>
<dbReference type="Proteomes" id="UP000198983">
    <property type="component" value="Chromosome I"/>
</dbReference>
<dbReference type="PRINTS" id="PR00301">
    <property type="entry name" value="HEATSHOCK70"/>
</dbReference>
<accession>A0A1H1VF75</accession>
<evidence type="ECO:0000256" key="7">
    <source>
        <dbReference type="RuleBase" id="RU003322"/>
    </source>
</evidence>
<evidence type="ECO:0000256" key="2">
    <source>
        <dbReference type="ARBA" id="ARBA00022553"/>
    </source>
</evidence>
<dbReference type="GO" id="GO:0140662">
    <property type="term" value="F:ATP-dependent protein folding chaperone"/>
    <property type="evidence" value="ECO:0007669"/>
    <property type="project" value="InterPro"/>
</dbReference>
<dbReference type="SUPFAM" id="SSF100920">
    <property type="entry name" value="Heat shock protein 70kD (HSP70), peptide-binding domain"/>
    <property type="match status" value="1"/>
</dbReference>
<dbReference type="AlphaFoldDB" id="A0A1H1VF75"/>
<keyword evidence="2" id="KW-0597">Phosphoprotein</keyword>
<sequence>MAEPGRMLPGWRNATKVKVQLRWVDRHRSGRRCGDLCLRRDGLVGHTIGIDLGTTYSAAARVNELGKPEIVVNRDGERLTPSVVLFQDELPIVGTMAKRSAVTAPLDVVQFVKRSMGDPSWKFETSGGTTYRPEEISAIILRRIKDDVELALGSPVTDAVVTVPAYFDDAPRRATIDAGRIAGLNVARVLNEPTAAALAYGVEHEVEGTVLVYDLGGGTFDVTVMRVGGGDFDVLATQGDRNLGGFDFDNLLMRLLDERFQAAGGPSLLDGAEAEADLREKAEIAKRSLTTVEQTRVVLSGGGVSKVVPLTRAEFEDATSSLISRTRDIAEIVVGDAGLDWSGVDHVLLAGGSTRMPMVRSMIEKVSGREPIRSVNPDEVVALGAAIQAHLVDLDAADAARGGTNGSATGTGDGASAEQLPVLASAVTRPRIRDVTSQGLGALAVRRGAASPEDVENVVIIPANTKIPAKRGQVFETIEDNQTRLKVEVTQGDDDDPDYVRAIGEQTFDIPPYPAGAPFEVVYAYDIDQTVFIEVHDKTSGERIGTFEVNNVATMAEGEVASATDRMRLLDIS</sequence>
<keyword evidence="9" id="KW-1185">Reference proteome</keyword>
<keyword evidence="4 7" id="KW-0067">ATP-binding</keyword>
<organism evidence="8 9">
    <name type="scientific">Actinopolymorpha singaporensis</name>
    <dbReference type="NCBI Taxonomy" id="117157"/>
    <lineage>
        <taxon>Bacteria</taxon>
        <taxon>Bacillati</taxon>
        <taxon>Actinomycetota</taxon>
        <taxon>Actinomycetes</taxon>
        <taxon>Propionibacteriales</taxon>
        <taxon>Actinopolymorphaceae</taxon>
        <taxon>Actinopolymorpha</taxon>
    </lineage>
</organism>
<keyword evidence="5" id="KW-0346">Stress response</keyword>
<dbReference type="PROSITE" id="PS01036">
    <property type="entry name" value="HSP70_3"/>
    <property type="match status" value="1"/>
</dbReference>
<gene>
    <name evidence="8" type="ORF">SAMN04489717_4039</name>
</gene>
<dbReference type="PROSITE" id="PS00329">
    <property type="entry name" value="HSP70_2"/>
    <property type="match status" value="1"/>
</dbReference>
<keyword evidence="6" id="KW-0143">Chaperone</keyword>
<reference evidence="8 9" key="1">
    <citation type="submission" date="2016-10" db="EMBL/GenBank/DDBJ databases">
        <authorList>
            <person name="de Groot N.N."/>
        </authorList>
    </citation>
    <scope>NUCLEOTIDE SEQUENCE [LARGE SCALE GENOMIC DNA]</scope>
    <source>
        <strain evidence="8 9">DSM 22024</strain>
    </source>
</reference>
<dbReference type="PANTHER" id="PTHR19375">
    <property type="entry name" value="HEAT SHOCK PROTEIN 70KDA"/>
    <property type="match status" value="1"/>
</dbReference>
<evidence type="ECO:0000256" key="3">
    <source>
        <dbReference type="ARBA" id="ARBA00022741"/>
    </source>
</evidence>
<evidence type="ECO:0000313" key="9">
    <source>
        <dbReference type="Proteomes" id="UP000198983"/>
    </source>
</evidence>
<dbReference type="InterPro" id="IPR018181">
    <property type="entry name" value="Heat_shock_70_CS"/>
</dbReference>
<dbReference type="InterPro" id="IPR029047">
    <property type="entry name" value="HSP70_peptide-bd_sf"/>
</dbReference>
<dbReference type="SUPFAM" id="SSF53067">
    <property type="entry name" value="Actin-like ATPase domain"/>
    <property type="match status" value="2"/>
</dbReference>
<evidence type="ECO:0000256" key="4">
    <source>
        <dbReference type="ARBA" id="ARBA00022840"/>
    </source>
</evidence>
<dbReference type="CDD" id="cd24029">
    <property type="entry name" value="ASKHA_NBD_HSP70_DnaK_HscA_HscC"/>
    <property type="match status" value="1"/>
</dbReference>
<dbReference type="FunFam" id="3.30.420.40:FF:000071">
    <property type="entry name" value="Molecular chaperone DnaK"/>
    <property type="match status" value="1"/>
</dbReference>
<dbReference type="PROSITE" id="PS00297">
    <property type="entry name" value="HSP70_1"/>
    <property type="match status" value="1"/>
</dbReference>
<evidence type="ECO:0000256" key="6">
    <source>
        <dbReference type="ARBA" id="ARBA00023186"/>
    </source>
</evidence>